<organism evidence="2 3">
    <name type="scientific">Edhazardia aedis (strain USNM 41457)</name>
    <name type="common">Microsporidian parasite</name>
    <dbReference type="NCBI Taxonomy" id="1003232"/>
    <lineage>
        <taxon>Eukaryota</taxon>
        <taxon>Fungi</taxon>
        <taxon>Fungi incertae sedis</taxon>
        <taxon>Microsporidia</taxon>
        <taxon>Edhazardia</taxon>
    </lineage>
</organism>
<dbReference type="AlphaFoldDB" id="J9D2J5"/>
<reference evidence="3" key="2">
    <citation type="submission" date="2015-07" db="EMBL/GenBank/DDBJ databases">
        <title>Contrasting host-pathogen interactions and genome evolution in two generalist and specialist microsporidian pathogens of mosquitoes.</title>
        <authorList>
            <consortium name="The Broad Institute Genomics Platform"/>
            <consortium name="The Broad Institute Genome Sequencing Center for Infectious Disease"/>
            <person name="Cuomo C.A."/>
            <person name="Sanscrainte N.D."/>
            <person name="Goldberg J.M."/>
            <person name="Heiman D."/>
            <person name="Young S."/>
            <person name="Zeng Q."/>
            <person name="Becnel J.J."/>
            <person name="Birren B.W."/>
        </authorList>
    </citation>
    <scope>NUCLEOTIDE SEQUENCE [LARGE SCALE GENOMIC DNA]</scope>
    <source>
        <strain evidence="3">USNM 41457</strain>
    </source>
</reference>
<dbReference type="VEuPathDB" id="MicrosporidiaDB:EDEG_03712"/>
<dbReference type="InParanoid" id="J9D2J5"/>
<dbReference type="OrthoDB" id="5401193at2759"/>
<keyword evidence="1" id="KW-1133">Transmembrane helix</keyword>
<evidence type="ECO:0000313" key="3">
    <source>
        <dbReference type="Proteomes" id="UP000003163"/>
    </source>
</evidence>
<comment type="caution">
    <text evidence="2">The sequence shown here is derived from an EMBL/GenBank/DDBJ whole genome shotgun (WGS) entry which is preliminary data.</text>
</comment>
<protein>
    <submittedName>
        <fullName evidence="2">Uncharacterized protein</fullName>
    </submittedName>
</protein>
<sequence>MKQISDKSRQKLAKRTKIAQKILSNELKLFELSPVDVLIISVFFIITVIALHLYRKLVGGDSTFQLILGLTFFVGSIVYAVYVNRFKIKSGV</sequence>
<evidence type="ECO:0000256" key="1">
    <source>
        <dbReference type="SAM" id="Phobius"/>
    </source>
</evidence>
<evidence type="ECO:0000313" key="2">
    <source>
        <dbReference type="EMBL" id="EJW01804.1"/>
    </source>
</evidence>
<keyword evidence="1" id="KW-0812">Transmembrane</keyword>
<feature type="transmembrane region" description="Helical" evidence="1">
    <location>
        <begin position="35"/>
        <end position="54"/>
    </location>
</feature>
<keyword evidence="3" id="KW-1185">Reference proteome</keyword>
<dbReference type="HOGENOM" id="CLU_187038_0_0_1"/>
<dbReference type="EMBL" id="AFBI03000113">
    <property type="protein sequence ID" value="EJW01804.1"/>
    <property type="molecule type" value="Genomic_DNA"/>
</dbReference>
<dbReference type="Proteomes" id="UP000003163">
    <property type="component" value="Unassembled WGS sequence"/>
</dbReference>
<reference evidence="2 3" key="1">
    <citation type="submission" date="2011-08" db="EMBL/GenBank/DDBJ databases">
        <authorList>
            <person name="Liu Z.J."/>
            <person name="Shi F.L."/>
            <person name="Lu J.Q."/>
            <person name="Li M."/>
            <person name="Wang Z.L."/>
        </authorList>
    </citation>
    <scope>NUCLEOTIDE SEQUENCE [LARGE SCALE GENOMIC DNA]</scope>
    <source>
        <strain evidence="2 3">USNM 41457</strain>
    </source>
</reference>
<proteinExistence type="predicted"/>
<gene>
    <name evidence="2" type="ORF">EDEG_03712</name>
</gene>
<feature type="transmembrane region" description="Helical" evidence="1">
    <location>
        <begin position="66"/>
        <end position="83"/>
    </location>
</feature>
<keyword evidence="1" id="KW-0472">Membrane</keyword>
<name>J9D2J5_EDHAE</name>
<accession>J9D2J5</accession>